<evidence type="ECO:0000313" key="1">
    <source>
        <dbReference type="EMBL" id="SJM70059.1"/>
    </source>
</evidence>
<organism evidence="1 2">
    <name type="scientific">Brevundimonas diminuta 3F5N</name>
    <dbReference type="NCBI Taxonomy" id="1255603"/>
    <lineage>
        <taxon>Bacteria</taxon>
        <taxon>Pseudomonadati</taxon>
        <taxon>Pseudomonadota</taxon>
        <taxon>Alphaproteobacteria</taxon>
        <taxon>Caulobacterales</taxon>
        <taxon>Caulobacteraceae</taxon>
        <taxon>Brevundimonas</taxon>
    </lineage>
</organism>
<gene>
    <name evidence="1" type="ORF">FM111_14580</name>
</gene>
<sequence>MHHTLKHYLAKDSELADRAMENRERRRLEQVSGLTGKVIVDGARRMICLRLKRQTHNQ</sequence>
<dbReference type="AlphaFoldDB" id="A0A1R4GPE8"/>
<reference evidence="1 2" key="1">
    <citation type="submission" date="2017-02" db="EMBL/GenBank/DDBJ databases">
        <authorList>
            <person name="Peterson S.W."/>
        </authorList>
    </citation>
    <scope>NUCLEOTIDE SEQUENCE [LARGE SCALE GENOMIC DNA]</scope>
    <source>
        <strain evidence="1 2">3F5N</strain>
    </source>
</reference>
<proteinExistence type="predicted"/>
<dbReference type="Proteomes" id="UP000195766">
    <property type="component" value="Unassembled WGS sequence"/>
</dbReference>
<name>A0A1R4GPE8_BREDI</name>
<protein>
    <submittedName>
        <fullName evidence="1">Uncharacterized protein</fullName>
    </submittedName>
</protein>
<accession>A0A1R4GPE8</accession>
<dbReference type="RefSeq" id="WP_179205124.1">
    <property type="nucleotide sequence ID" value="NZ_FUIE01000083.1"/>
</dbReference>
<evidence type="ECO:0000313" key="2">
    <source>
        <dbReference type="Proteomes" id="UP000195766"/>
    </source>
</evidence>
<dbReference type="EMBL" id="FUIE01000083">
    <property type="protein sequence ID" value="SJM70059.1"/>
    <property type="molecule type" value="Genomic_DNA"/>
</dbReference>